<dbReference type="PANTHER" id="PTHR47053:SF1">
    <property type="entry name" value="MUREIN DD-ENDOPEPTIDASE MEPH-RELATED"/>
    <property type="match status" value="1"/>
</dbReference>
<evidence type="ECO:0000256" key="2">
    <source>
        <dbReference type="ARBA" id="ARBA00022670"/>
    </source>
</evidence>
<dbReference type="SUPFAM" id="SSF54001">
    <property type="entry name" value="Cysteine proteinases"/>
    <property type="match status" value="1"/>
</dbReference>
<keyword evidence="4" id="KW-0378">Hydrolase</keyword>
<protein>
    <submittedName>
        <fullName evidence="10">NlpC/P60 family protein</fullName>
    </submittedName>
</protein>
<organism evidence="10 11">
    <name type="scientific">Anaerovorax odorimutans</name>
    <dbReference type="NCBI Taxonomy" id="109327"/>
    <lineage>
        <taxon>Bacteria</taxon>
        <taxon>Bacillati</taxon>
        <taxon>Bacillota</taxon>
        <taxon>Clostridia</taxon>
        <taxon>Peptostreptococcales</taxon>
        <taxon>Anaerovoracaceae</taxon>
        <taxon>Anaerovorax</taxon>
    </lineage>
</organism>
<evidence type="ECO:0000259" key="9">
    <source>
        <dbReference type="PROSITE" id="PS51935"/>
    </source>
</evidence>
<feature type="domain" description="NlpC/P60" evidence="9">
    <location>
        <begin position="332"/>
        <end position="446"/>
    </location>
</feature>
<feature type="compositionally biased region" description="Basic and acidic residues" evidence="6">
    <location>
        <begin position="246"/>
        <end position="255"/>
    </location>
</feature>
<dbReference type="InterPro" id="IPR011098">
    <property type="entry name" value="G5_dom"/>
</dbReference>
<name>A0ABT1RK83_9FIRM</name>
<reference evidence="10 11" key="1">
    <citation type="submission" date="2022-06" db="EMBL/GenBank/DDBJ databases">
        <title>Isolation of gut microbiota from human fecal samples.</title>
        <authorList>
            <person name="Pamer E.G."/>
            <person name="Barat B."/>
            <person name="Waligurski E."/>
            <person name="Medina S."/>
            <person name="Paddock L."/>
            <person name="Mostad J."/>
        </authorList>
    </citation>
    <scope>NUCLEOTIDE SEQUENCE [LARGE SCALE GENOMIC DNA]</scope>
    <source>
        <strain evidence="10 11">SL.3.17</strain>
    </source>
</reference>
<evidence type="ECO:0000256" key="7">
    <source>
        <dbReference type="SAM" id="Phobius"/>
    </source>
</evidence>
<dbReference type="InterPro" id="IPR051202">
    <property type="entry name" value="Peptidase_C40"/>
</dbReference>
<dbReference type="InterPro" id="IPR000064">
    <property type="entry name" value="NLP_P60_dom"/>
</dbReference>
<dbReference type="EMBL" id="JANFXK010000002">
    <property type="protein sequence ID" value="MCQ4635583.1"/>
    <property type="molecule type" value="Genomic_DNA"/>
</dbReference>
<dbReference type="Pfam" id="PF00877">
    <property type="entry name" value="NLPC_P60"/>
    <property type="match status" value="1"/>
</dbReference>
<feature type="transmembrane region" description="Helical" evidence="7">
    <location>
        <begin position="12"/>
        <end position="35"/>
    </location>
</feature>
<evidence type="ECO:0000256" key="6">
    <source>
        <dbReference type="SAM" id="MobiDB-lite"/>
    </source>
</evidence>
<keyword evidence="7" id="KW-1133">Transmembrane helix</keyword>
<keyword evidence="7" id="KW-0812">Transmembrane</keyword>
<evidence type="ECO:0000256" key="3">
    <source>
        <dbReference type="ARBA" id="ARBA00022729"/>
    </source>
</evidence>
<dbReference type="RefSeq" id="WP_256130776.1">
    <property type="nucleotide sequence ID" value="NZ_JANFXK010000002.1"/>
</dbReference>
<keyword evidence="11" id="KW-1185">Reference proteome</keyword>
<keyword evidence="5" id="KW-0788">Thiol protease</keyword>
<dbReference type="InterPro" id="IPR038765">
    <property type="entry name" value="Papain-like_cys_pep_sf"/>
</dbReference>
<dbReference type="Proteomes" id="UP001524502">
    <property type="component" value="Unassembled WGS sequence"/>
</dbReference>
<feature type="compositionally biased region" description="Polar residues" evidence="6">
    <location>
        <begin position="234"/>
        <end position="245"/>
    </location>
</feature>
<evidence type="ECO:0000256" key="5">
    <source>
        <dbReference type="ARBA" id="ARBA00022807"/>
    </source>
</evidence>
<dbReference type="PROSITE" id="PS51109">
    <property type="entry name" value="G5"/>
    <property type="match status" value="1"/>
</dbReference>
<dbReference type="PANTHER" id="PTHR47053">
    <property type="entry name" value="MUREIN DD-ENDOPEPTIDASE MEPH-RELATED"/>
    <property type="match status" value="1"/>
</dbReference>
<feature type="region of interest" description="Disordered" evidence="6">
    <location>
        <begin position="224"/>
        <end position="334"/>
    </location>
</feature>
<evidence type="ECO:0000313" key="11">
    <source>
        <dbReference type="Proteomes" id="UP001524502"/>
    </source>
</evidence>
<feature type="compositionally biased region" description="Basic and acidic residues" evidence="6">
    <location>
        <begin position="292"/>
        <end position="324"/>
    </location>
</feature>
<dbReference type="SMART" id="SM01208">
    <property type="entry name" value="G5"/>
    <property type="match status" value="1"/>
</dbReference>
<dbReference type="Pfam" id="PF07501">
    <property type="entry name" value="G5"/>
    <property type="match status" value="1"/>
</dbReference>
<proteinExistence type="inferred from homology"/>
<feature type="compositionally biased region" description="Low complexity" evidence="6">
    <location>
        <begin position="281"/>
        <end position="291"/>
    </location>
</feature>
<evidence type="ECO:0000256" key="1">
    <source>
        <dbReference type="ARBA" id="ARBA00007074"/>
    </source>
</evidence>
<keyword evidence="3" id="KW-0732">Signal</keyword>
<gene>
    <name evidence="10" type="ORF">NE619_02485</name>
</gene>
<feature type="compositionally biased region" description="Polar residues" evidence="6">
    <location>
        <begin position="271"/>
        <end position="280"/>
    </location>
</feature>
<accession>A0ABT1RK83</accession>
<dbReference type="Gene3D" id="3.90.1720.10">
    <property type="entry name" value="endopeptidase domain like (from Nostoc punctiforme)"/>
    <property type="match status" value="1"/>
</dbReference>
<dbReference type="PROSITE" id="PS51935">
    <property type="entry name" value="NLPC_P60"/>
    <property type="match status" value="1"/>
</dbReference>
<feature type="compositionally biased region" description="Basic and acidic residues" evidence="6">
    <location>
        <begin position="224"/>
        <end position="233"/>
    </location>
</feature>
<dbReference type="Gene3D" id="2.20.230.10">
    <property type="entry name" value="Resuscitation-promoting factor rpfb"/>
    <property type="match status" value="1"/>
</dbReference>
<evidence type="ECO:0000259" key="8">
    <source>
        <dbReference type="PROSITE" id="PS51109"/>
    </source>
</evidence>
<feature type="domain" description="G5" evidence="8">
    <location>
        <begin position="134"/>
        <end position="214"/>
    </location>
</feature>
<comment type="caution">
    <text evidence="10">The sequence shown here is derived from an EMBL/GenBank/DDBJ whole genome shotgun (WGS) entry which is preliminary data.</text>
</comment>
<comment type="similarity">
    <text evidence="1">Belongs to the peptidase C40 family.</text>
</comment>
<evidence type="ECO:0000313" key="10">
    <source>
        <dbReference type="EMBL" id="MCQ4635583.1"/>
    </source>
</evidence>
<sequence>MRTTITEDRKKMLKIAVAGLALVVLILGVCSFLQMTKPYAVSDDGSRIQEPWAVKIGDKEAFVVASQKEGQAVIDGIKEKYSTANTKAGATSLSPAMSVEKKDLKRSGKTINVTAADDAVEQIVTAAAAGQPLVSVTTVDQVSRTEKIAYQTEYRIDNKLDKDEKKIITQGQEGGKLITSQVVRVNGNVMSEEVVSEKVTRQPVAMVVAKGDDTVKDDAVLTAAKAKETEKPTSEAQTEPATEPTSAEKQDKPEEQQTVPVVAAAEKEPSKATQPSTAAVPSTESTKPTKATTEKPTTKPTTEKPTTKPTTEKPTTKPTKEPSKPTKPPASSNKGQAVVDYALQFVGNPYVYGGSSLTHGTDCSGFTMSVYAKFGISLPHSSSAQRSCGRGVSYSQAKPGDIICYSGHVALYMGGGKIVHASNPTDGIKISSATYRDILTVRRIIE</sequence>
<keyword evidence="7" id="KW-0472">Membrane</keyword>
<evidence type="ECO:0000256" key="4">
    <source>
        <dbReference type="ARBA" id="ARBA00022801"/>
    </source>
</evidence>
<keyword evidence="2" id="KW-0645">Protease</keyword>